<evidence type="ECO:0000313" key="8">
    <source>
        <dbReference type="EMBL" id="MFC5385029.1"/>
    </source>
</evidence>
<protein>
    <submittedName>
        <fullName evidence="8">Metal ABC transporter solute-binding protein, Zn/Mn family</fullName>
    </submittedName>
</protein>
<dbReference type="RefSeq" id="WP_378227886.1">
    <property type="nucleotide sequence ID" value="NZ_JBHSLL010000012.1"/>
</dbReference>
<evidence type="ECO:0000256" key="3">
    <source>
        <dbReference type="ARBA" id="ARBA00022448"/>
    </source>
</evidence>
<dbReference type="Pfam" id="PF01297">
    <property type="entry name" value="ZnuA"/>
    <property type="match status" value="1"/>
</dbReference>
<dbReference type="PANTHER" id="PTHR42953">
    <property type="entry name" value="HIGH-AFFINITY ZINC UPTAKE SYSTEM PROTEIN ZNUA-RELATED"/>
    <property type="match status" value="1"/>
</dbReference>
<evidence type="ECO:0000256" key="6">
    <source>
        <dbReference type="RuleBase" id="RU003512"/>
    </source>
</evidence>
<dbReference type="Proteomes" id="UP001596016">
    <property type="component" value="Unassembled WGS sequence"/>
</dbReference>
<comment type="subcellular location">
    <subcellularLocation>
        <location evidence="1">Cell envelope</location>
    </subcellularLocation>
</comment>
<name>A0ABW0GTV2_9HYPH</name>
<feature type="chain" id="PRO_5045298823" evidence="7">
    <location>
        <begin position="23"/>
        <end position="309"/>
    </location>
</feature>
<evidence type="ECO:0000313" key="9">
    <source>
        <dbReference type="Proteomes" id="UP001596016"/>
    </source>
</evidence>
<dbReference type="PRINTS" id="PR00690">
    <property type="entry name" value="ADHESNFAMILY"/>
</dbReference>
<keyword evidence="5 7" id="KW-0732">Signal</keyword>
<comment type="similarity">
    <text evidence="2 6">Belongs to the bacterial solute-binding protein 9 family.</text>
</comment>
<comment type="caution">
    <text evidence="8">The sequence shown here is derived from an EMBL/GenBank/DDBJ whole genome shotgun (WGS) entry which is preliminary data.</text>
</comment>
<keyword evidence="9" id="KW-1185">Reference proteome</keyword>
<evidence type="ECO:0000256" key="5">
    <source>
        <dbReference type="ARBA" id="ARBA00022729"/>
    </source>
</evidence>
<dbReference type="EMBL" id="JBHSLL010000012">
    <property type="protein sequence ID" value="MFC5385029.1"/>
    <property type="molecule type" value="Genomic_DNA"/>
</dbReference>
<feature type="signal peptide" evidence="7">
    <location>
        <begin position="1"/>
        <end position="22"/>
    </location>
</feature>
<keyword evidence="3 6" id="KW-0813">Transport</keyword>
<dbReference type="InterPro" id="IPR050492">
    <property type="entry name" value="Bact_metal-bind_prot9"/>
</dbReference>
<keyword evidence="4" id="KW-0479">Metal-binding</keyword>
<dbReference type="InterPro" id="IPR006128">
    <property type="entry name" value="Lipoprotein_PsaA-like"/>
</dbReference>
<evidence type="ECO:0000256" key="4">
    <source>
        <dbReference type="ARBA" id="ARBA00022723"/>
    </source>
</evidence>
<accession>A0ABW0GTV2</accession>
<gene>
    <name evidence="8" type="ORF">ACFPLB_03515</name>
</gene>
<dbReference type="InterPro" id="IPR006129">
    <property type="entry name" value="AdhesinB"/>
</dbReference>
<proteinExistence type="inferred from homology"/>
<dbReference type="PANTHER" id="PTHR42953:SF1">
    <property type="entry name" value="METAL-BINDING PROTEIN HI_0362-RELATED"/>
    <property type="match status" value="1"/>
</dbReference>
<dbReference type="PRINTS" id="PR00691">
    <property type="entry name" value="ADHESINB"/>
</dbReference>
<dbReference type="SUPFAM" id="SSF53807">
    <property type="entry name" value="Helical backbone' metal receptor"/>
    <property type="match status" value="1"/>
</dbReference>
<evidence type="ECO:0000256" key="7">
    <source>
        <dbReference type="SAM" id="SignalP"/>
    </source>
</evidence>
<reference evidence="9" key="1">
    <citation type="journal article" date="2019" name="Int. J. Syst. Evol. Microbiol.">
        <title>The Global Catalogue of Microorganisms (GCM) 10K type strain sequencing project: providing services to taxonomists for standard genome sequencing and annotation.</title>
        <authorList>
            <consortium name="The Broad Institute Genomics Platform"/>
            <consortium name="The Broad Institute Genome Sequencing Center for Infectious Disease"/>
            <person name="Wu L."/>
            <person name="Ma J."/>
        </authorList>
    </citation>
    <scope>NUCLEOTIDE SEQUENCE [LARGE SCALE GENOMIC DNA]</scope>
    <source>
        <strain evidence="9">CGMCC 4.1415</strain>
    </source>
</reference>
<dbReference type="Gene3D" id="3.40.50.1980">
    <property type="entry name" value="Nitrogenase molybdenum iron protein domain"/>
    <property type="match status" value="2"/>
</dbReference>
<sequence length="309" mass="33498">MIFFKILALALMATTFALPAAADEKLNVVASFSILGDFAKTIGGEHIQLQTIVGPDSDAHVYEPKPSDAIATAKADIVLVNGLMFEGFLARLIDASRTSAIVVEASKGAALIEDNDEHHHHHHDHDEDAPHMTAFNPHAWHSVGNAKIYVKNITDAFCKADEKNCPSYQENATAYLAKLDALDLDIRKTIALIPDNRRVFVVAHNSFFYFERNYGVTFLSPSGVSTESEASAADMANVVREITDKQAIAIFAENISNSRLVEQIAAETGLKLGGTLYSDALSKPDGKAATYLDMMRSNLALISKAAHAL</sequence>
<evidence type="ECO:0000256" key="2">
    <source>
        <dbReference type="ARBA" id="ARBA00011028"/>
    </source>
</evidence>
<dbReference type="InterPro" id="IPR006127">
    <property type="entry name" value="ZnuA-like"/>
</dbReference>
<organism evidence="8 9">
    <name type="scientific">Aquamicrobium segne</name>
    <dbReference type="NCBI Taxonomy" id="469547"/>
    <lineage>
        <taxon>Bacteria</taxon>
        <taxon>Pseudomonadati</taxon>
        <taxon>Pseudomonadota</taxon>
        <taxon>Alphaproteobacteria</taxon>
        <taxon>Hyphomicrobiales</taxon>
        <taxon>Phyllobacteriaceae</taxon>
        <taxon>Aquamicrobium</taxon>
    </lineage>
</organism>
<evidence type="ECO:0000256" key="1">
    <source>
        <dbReference type="ARBA" id="ARBA00004196"/>
    </source>
</evidence>